<feature type="signal peptide" evidence="1">
    <location>
        <begin position="1"/>
        <end position="26"/>
    </location>
</feature>
<protein>
    <submittedName>
        <fullName evidence="3">Peptidoglycan-binding protein LysM</fullName>
    </submittedName>
</protein>
<feature type="chain" id="PRO_5019579810" evidence="1">
    <location>
        <begin position="27"/>
        <end position="210"/>
    </location>
</feature>
<dbReference type="SMART" id="SM00257">
    <property type="entry name" value="LysM"/>
    <property type="match status" value="1"/>
</dbReference>
<dbReference type="CDD" id="cd00118">
    <property type="entry name" value="LysM"/>
    <property type="match status" value="1"/>
</dbReference>
<proteinExistence type="predicted"/>
<dbReference type="PANTHER" id="PTHR33734">
    <property type="entry name" value="LYSM DOMAIN-CONTAINING GPI-ANCHORED PROTEIN 2"/>
    <property type="match status" value="1"/>
</dbReference>
<feature type="domain" description="LysM" evidence="2">
    <location>
        <begin position="27"/>
        <end position="71"/>
    </location>
</feature>
<dbReference type="OrthoDB" id="117366at2"/>
<name>A0A401IRN3_9LACO</name>
<dbReference type="Proteomes" id="UP000286848">
    <property type="component" value="Unassembled WGS sequence"/>
</dbReference>
<dbReference type="Gene3D" id="3.10.350.10">
    <property type="entry name" value="LysM domain"/>
    <property type="match status" value="1"/>
</dbReference>
<evidence type="ECO:0000313" key="3">
    <source>
        <dbReference type="EMBL" id="GBG94200.1"/>
    </source>
</evidence>
<comment type="caution">
    <text evidence="3">The sequence shown here is derived from an EMBL/GenBank/DDBJ whole genome shotgun (WGS) entry which is preliminary data.</text>
</comment>
<dbReference type="RefSeq" id="WP_124975386.1">
    <property type="nucleotide sequence ID" value="NZ_BFFP01000007.1"/>
</dbReference>
<accession>A0A401IRN3</accession>
<keyword evidence="1" id="KW-0732">Signal</keyword>
<dbReference type="SUPFAM" id="SSF53955">
    <property type="entry name" value="Lysozyme-like"/>
    <property type="match status" value="1"/>
</dbReference>
<dbReference type="Pfam" id="PF01476">
    <property type="entry name" value="LysM"/>
    <property type="match status" value="1"/>
</dbReference>
<evidence type="ECO:0000313" key="4">
    <source>
        <dbReference type="Proteomes" id="UP000286848"/>
    </source>
</evidence>
<evidence type="ECO:0000259" key="2">
    <source>
        <dbReference type="PROSITE" id="PS51782"/>
    </source>
</evidence>
<organism evidence="3 4">
    <name type="scientific">Ligilactobacillus salitolerans</name>
    <dbReference type="NCBI Taxonomy" id="1808352"/>
    <lineage>
        <taxon>Bacteria</taxon>
        <taxon>Bacillati</taxon>
        <taxon>Bacillota</taxon>
        <taxon>Bacilli</taxon>
        <taxon>Lactobacillales</taxon>
        <taxon>Lactobacillaceae</taxon>
        <taxon>Ligilactobacillus</taxon>
    </lineage>
</organism>
<reference evidence="3 4" key="1">
    <citation type="journal article" date="2019" name="Int. J. Syst. Evol. Microbiol.">
        <title>Lactobacillus salitolerans sp. nov., a novel lactic acid bacterium isolated from spent mushroom substrates.</title>
        <authorList>
            <person name="Tohno M."/>
            <person name="Tanizawa Y."/>
            <person name="Kojima Y."/>
            <person name="Sakamoto M."/>
            <person name="Nakamura Y."/>
            <person name="Ohkuma M."/>
            <person name="Kobayashi H."/>
        </authorList>
    </citation>
    <scope>NUCLEOTIDE SEQUENCE [LARGE SCALE GENOMIC DNA]</scope>
    <source>
        <strain evidence="3 4">YK43</strain>
    </source>
</reference>
<sequence>MDMKKTMLSVTAAAGLLTAGSIAANADTVTVKPGDTVSGIAAAHNTTVAAIEKANKLADVNFILPGQKLDIDAEGNVTVEAQPQATQSVQAQAPVQQAPVQTQAPVQQKAASTYHATKAYTQKAQTTTQSSVSLSGSETAARQFIMARESGGNYNANNRGKYIGAYQLSADKLNGDYSRANQDRVANQYVQSRYGSWVNAQKYWNQHHSY</sequence>
<dbReference type="InterPro" id="IPR018392">
    <property type="entry name" value="LysM"/>
</dbReference>
<dbReference type="SUPFAM" id="SSF54106">
    <property type="entry name" value="LysM domain"/>
    <property type="match status" value="1"/>
</dbReference>
<dbReference type="PROSITE" id="PS51782">
    <property type="entry name" value="LYSM"/>
    <property type="match status" value="1"/>
</dbReference>
<dbReference type="InterPro" id="IPR036779">
    <property type="entry name" value="LysM_dom_sf"/>
</dbReference>
<gene>
    <name evidence="3" type="primary">lysM</name>
    <name evidence="3" type="ORF">LFYK43_06590</name>
</gene>
<dbReference type="PANTHER" id="PTHR33734:SF22">
    <property type="entry name" value="MEMBRANE-BOUND LYTIC MUREIN TRANSGLYCOSYLASE D"/>
    <property type="match status" value="1"/>
</dbReference>
<dbReference type="AlphaFoldDB" id="A0A401IRN3"/>
<evidence type="ECO:0000256" key="1">
    <source>
        <dbReference type="SAM" id="SignalP"/>
    </source>
</evidence>
<dbReference type="EMBL" id="BFFP01000007">
    <property type="protein sequence ID" value="GBG94200.1"/>
    <property type="molecule type" value="Genomic_DNA"/>
</dbReference>
<dbReference type="InterPro" id="IPR023346">
    <property type="entry name" value="Lysozyme-like_dom_sf"/>
</dbReference>
<keyword evidence="4" id="KW-1185">Reference proteome</keyword>